<dbReference type="Gene3D" id="3.40.50.300">
    <property type="entry name" value="P-loop containing nucleotide triphosphate hydrolases"/>
    <property type="match status" value="1"/>
</dbReference>
<gene>
    <name evidence="2" type="ORF">GT755_03565</name>
</gene>
<evidence type="ECO:0000313" key="3">
    <source>
        <dbReference type="Proteomes" id="UP000479526"/>
    </source>
</evidence>
<dbReference type="AlphaFoldDB" id="A0A7C9J141"/>
<proteinExistence type="predicted"/>
<dbReference type="SUPFAM" id="SSF48452">
    <property type="entry name" value="TPR-like"/>
    <property type="match status" value="1"/>
</dbReference>
<dbReference type="Pfam" id="PF13365">
    <property type="entry name" value="Trypsin_2"/>
    <property type="match status" value="1"/>
</dbReference>
<comment type="caution">
    <text evidence="2">The sequence shown here is derived from an EMBL/GenBank/DDBJ whole genome shotgun (WGS) entry which is preliminary data.</text>
</comment>
<dbReference type="Pfam" id="PF00931">
    <property type="entry name" value="NB-ARC"/>
    <property type="match status" value="1"/>
</dbReference>
<dbReference type="InterPro" id="IPR003593">
    <property type="entry name" value="AAA+_ATPase"/>
</dbReference>
<dbReference type="InterPro" id="IPR011990">
    <property type="entry name" value="TPR-like_helical_dom_sf"/>
</dbReference>
<protein>
    <recommendedName>
        <fullName evidence="1">AAA+ ATPase domain-containing protein</fullName>
    </recommendedName>
</protein>
<dbReference type="Gene3D" id="2.40.10.120">
    <property type="match status" value="1"/>
</dbReference>
<dbReference type="EMBL" id="WXEW01000001">
    <property type="protein sequence ID" value="NAS20760.1"/>
    <property type="molecule type" value="Genomic_DNA"/>
</dbReference>
<accession>A0A7C9J141</accession>
<dbReference type="InterPro" id="IPR009003">
    <property type="entry name" value="Peptidase_S1_PA"/>
</dbReference>
<dbReference type="InterPro" id="IPR027417">
    <property type="entry name" value="P-loop_NTPase"/>
</dbReference>
<organism evidence="2 3">
    <name type="scientific">Herbidospora solisilvae</name>
    <dbReference type="NCBI Taxonomy" id="2696284"/>
    <lineage>
        <taxon>Bacteria</taxon>
        <taxon>Bacillati</taxon>
        <taxon>Actinomycetota</taxon>
        <taxon>Actinomycetes</taxon>
        <taxon>Streptosporangiales</taxon>
        <taxon>Streptosporangiaceae</taxon>
        <taxon>Herbidospora</taxon>
    </lineage>
</organism>
<keyword evidence="3" id="KW-1185">Reference proteome</keyword>
<dbReference type="Gene3D" id="1.25.40.10">
    <property type="entry name" value="Tetratricopeptide repeat domain"/>
    <property type="match status" value="1"/>
</dbReference>
<reference evidence="2 3" key="1">
    <citation type="submission" date="2020-01" db="EMBL/GenBank/DDBJ databases">
        <title>Herbidospora sp. NEAU-GS84 nov., a novel actinomycete isolated from soil.</title>
        <authorList>
            <person name="Han L."/>
        </authorList>
    </citation>
    <scope>NUCLEOTIDE SEQUENCE [LARGE SCALE GENOMIC DNA]</scope>
    <source>
        <strain evidence="2 3">NEAU-GS84</strain>
    </source>
</reference>
<dbReference type="PANTHER" id="PTHR47691:SF3">
    <property type="entry name" value="HTH-TYPE TRANSCRIPTIONAL REGULATOR RV0890C-RELATED"/>
    <property type="match status" value="1"/>
</dbReference>
<dbReference type="RefSeq" id="WP_161478226.1">
    <property type="nucleotide sequence ID" value="NZ_WXEW01000001.1"/>
</dbReference>
<dbReference type="Proteomes" id="UP000479526">
    <property type="component" value="Unassembled WGS sequence"/>
</dbReference>
<dbReference type="InterPro" id="IPR002182">
    <property type="entry name" value="NB-ARC"/>
</dbReference>
<name>A0A7C9J141_9ACTN</name>
<dbReference type="PRINTS" id="PR00364">
    <property type="entry name" value="DISEASERSIST"/>
</dbReference>
<dbReference type="SMART" id="SM00382">
    <property type="entry name" value="AAA"/>
    <property type="match status" value="1"/>
</dbReference>
<dbReference type="GO" id="GO:0043531">
    <property type="term" value="F:ADP binding"/>
    <property type="evidence" value="ECO:0007669"/>
    <property type="project" value="InterPro"/>
</dbReference>
<dbReference type="PANTHER" id="PTHR47691">
    <property type="entry name" value="REGULATOR-RELATED"/>
    <property type="match status" value="1"/>
</dbReference>
<dbReference type="SUPFAM" id="SSF50494">
    <property type="entry name" value="Trypsin-like serine proteases"/>
    <property type="match status" value="1"/>
</dbReference>
<dbReference type="SUPFAM" id="SSF52540">
    <property type="entry name" value="P-loop containing nucleoside triphosphate hydrolases"/>
    <property type="match status" value="1"/>
</dbReference>
<feature type="domain" description="AAA+ ATPase" evidence="1">
    <location>
        <begin position="277"/>
        <end position="441"/>
    </location>
</feature>
<evidence type="ECO:0000259" key="1">
    <source>
        <dbReference type="SMART" id="SM00382"/>
    </source>
</evidence>
<sequence length="883" mass="94063">MTVDRAVEVLHDRGPQVRPRWQVGSGFLLAPGLVLTAAHNVSRAGGLSIRFQDRRERPARLLRSAAPRLDLALLQVDGSAEPGDPGRPPFAALDRTSADLVGDCWAVGFPRFKVTGGVRETAHVHGEIPPGANRIGGLVQFRVRDSPRPIPGGNLAESEWAGMSGAVVFARHPRLGDHVIGVVAEHHLAEGESSLTVVPITAVAELGAEEAEAWSGVLGLGDPRELAVLPVPPAPARTVTRPAGHVALLRRLADFTDRSDALSAIMEIARAQGEADPSQIVVLYGMGGVGKTTLANQAAHLAAPFYGHARVHLDLGPAEDDAYLQFFRKIGLSDEEVPKSGRGLAYQAALRRGRCLLVLDNAVSAEQVESLLPYGDGCLTLVTSRSVLAGVDGARRIMVAPMSDADSLVLLERIVGADRLEADPEAARAVARQLAGLPLATRIVGTRMVLPRHARLPLGQLADQLKLGLRSSGARLNEFEDGQRGVGSSLAVSYAGLPPDTARAFRLLAVLPLADYGPDAAGAALGVSAAEADGHLGTLVDAQLMMVRDRFVFHDLVRAFAREMAELDDPPEAAAEAFARCARWYADTAVALRADWPEDQADPAAMAWLSAERVNALAVLRQAHHDGLWRDTHRLAWALRDMLKYRGLLADADDALALAVDAAREDGDAQAEVHLLVHLALVRRERGRFDGVADLYDRALAGAAARGDEEAELWTLVHYGDYLCDRDQQEDALVQYARARAIHQANGDAHAEIWVIAHIADAYRGMGRHTEAIEVSMAGLELSVALGDQNQVAWTLLHLGLAYGGAGQFAQGTSALTRALDHQRLIGNTAGQVTLLHHLARLHLSAGDLASARTAAGEGLTLAQGIGNPDLLNSLRATLADIG</sequence>
<evidence type="ECO:0000313" key="2">
    <source>
        <dbReference type="EMBL" id="NAS20760.1"/>
    </source>
</evidence>